<evidence type="ECO:0000259" key="12">
    <source>
        <dbReference type="Pfam" id="PF16916"/>
    </source>
</evidence>
<dbReference type="InterPro" id="IPR050681">
    <property type="entry name" value="CDF/SLC30A"/>
</dbReference>
<feature type="transmembrane region" description="Helical" evidence="10">
    <location>
        <begin position="495"/>
        <end position="519"/>
    </location>
</feature>
<keyword evidence="6 10" id="KW-1133">Transmembrane helix</keyword>
<dbReference type="SUPFAM" id="SSF160240">
    <property type="entry name" value="Cation efflux protein cytoplasmic domain-like"/>
    <property type="match status" value="1"/>
</dbReference>
<dbReference type="Pfam" id="PF16916">
    <property type="entry name" value="ZT_dimer"/>
    <property type="match status" value="1"/>
</dbReference>
<evidence type="ECO:0008006" key="14">
    <source>
        <dbReference type="Google" id="ProtNLM"/>
    </source>
</evidence>
<accession>A0A7S3QN28</accession>
<feature type="domain" description="Cation efflux protein transmembrane" evidence="11">
    <location>
        <begin position="76"/>
        <end position="219"/>
    </location>
</feature>
<keyword evidence="3" id="KW-0813">Transport</keyword>
<keyword evidence="7" id="KW-0406">Ion transport</keyword>
<dbReference type="AlphaFoldDB" id="A0A7S3QN28"/>
<keyword evidence="5" id="KW-0862">Zinc</keyword>
<feature type="transmembrane region" description="Helical" evidence="10">
    <location>
        <begin position="143"/>
        <end position="166"/>
    </location>
</feature>
<evidence type="ECO:0000256" key="1">
    <source>
        <dbReference type="ARBA" id="ARBA00004141"/>
    </source>
</evidence>
<dbReference type="InterPro" id="IPR058533">
    <property type="entry name" value="Cation_efflux_TM"/>
</dbReference>
<evidence type="ECO:0000256" key="9">
    <source>
        <dbReference type="SAM" id="MobiDB-lite"/>
    </source>
</evidence>
<feature type="domain" description="Cation efflux protein transmembrane" evidence="11">
    <location>
        <begin position="453"/>
        <end position="527"/>
    </location>
</feature>
<comment type="similarity">
    <text evidence="2">Belongs to the cation diffusion facilitator (CDF) transporter (TC 2.A.4) family. SLC30A subfamily.</text>
</comment>
<feature type="compositionally biased region" description="Low complexity" evidence="9">
    <location>
        <begin position="270"/>
        <end position="285"/>
    </location>
</feature>
<feature type="domain" description="Cation efflux protein cytoplasmic" evidence="12">
    <location>
        <begin position="534"/>
        <end position="602"/>
    </location>
</feature>
<feature type="region of interest" description="Disordered" evidence="9">
    <location>
        <begin position="206"/>
        <end position="368"/>
    </location>
</feature>
<feature type="transmembrane region" description="Helical" evidence="10">
    <location>
        <begin position="178"/>
        <end position="198"/>
    </location>
</feature>
<evidence type="ECO:0000256" key="5">
    <source>
        <dbReference type="ARBA" id="ARBA00022906"/>
    </source>
</evidence>
<evidence type="ECO:0000256" key="10">
    <source>
        <dbReference type="SAM" id="Phobius"/>
    </source>
</evidence>
<proteinExistence type="inferred from homology"/>
<feature type="region of interest" description="Disordered" evidence="9">
    <location>
        <begin position="390"/>
        <end position="458"/>
    </location>
</feature>
<keyword evidence="5" id="KW-0864">Zinc transport</keyword>
<dbReference type="InterPro" id="IPR002524">
    <property type="entry name" value="Cation_efflux"/>
</dbReference>
<evidence type="ECO:0000259" key="11">
    <source>
        <dbReference type="Pfam" id="PF01545"/>
    </source>
</evidence>
<gene>
    <name evidence="13" type="ORF">DTER00134_LOCUS2980</name>
</gene>
<feature type="transmembrane region" description="Helical" evidence="10">
    <location>
        <begin position="109"/>
        <end position="131"/>
    </location>
</feature>
<evidence type="ECO:0000256" key="2">
    <source>
        <dbReference type="ARBA" id="ARBA00008873"/>
    </source>
</evidence>
<feature type="transmembrane region" description="Helical" evidence="10">
    <location>
        <begin position="76"/>
        <end position="97"/>
    </location>
</feature>
<feature type="compositionally biased region" description="Basic residues" evidence="9">
    <location>
        <begin position="218"/>
        <end position="238"/>
    </location>
</feature>
<dbReference type="GO" id="GO:0005886">
    <property type="term" value="C:plasma membrane"/>
    <property type="evidence" value="ECO:0007669"/>
    <property type="project" value="TreeGrafter"/>
</dbReference>
<dbReference type="Pfam" id="PF01545">
    <property type="entry name" value="Cation_efflux"/>
    <property type="match status" value="2"/>
</dbReference>
<dbReference type="InterPro" id="IPR036837">
    <property type="entry name" value="Cation_efflux_CTD_sf"/>
</dbReference>
<dbReference type="PANTHER" id="PTHR11562">
    <property type="entry name" value="CATION EFFLUX PROTEIN/ ZINC TRANSPORTER"/>
    <property type="match status" value="1"/>
</dbReference>
<evidence type="ECO:0000256" key="3">
    <source>
        <dbReference type="ARBA" id="ARBA00022448"/>
    </source>
</evidence>
<feature type="compositionally biased region" description="Low complexity" evidence="9">
    <location>
        <begin position="335"/>
        <end position="355"/>
    </location>
</feature>
<feature type="compositionally biased region" description="Low complexity" evidence="9">
    <location>
        <begin position="293"/>
        <end position="307"/>
    </location>
</feature>
<feature type="compositionally biased region" description="Basic and acidic residues" evidence="9">
    <location>
        <begin position="245"/>
        <end position="267"/>
    </location>
</feature>
<dbReference type="InterPro" id="IPR027469">
    <property type="entry name" value="Cation_efflux_TMD_sf"/>
</dbReference>
<comment type="subcellular location">
    <subcellularLocation>
        <location evidence="1">Membrane</location>
        <topology evidence="1">Multi-pass membrane protein</topology>
    </subcellularLocation>
</comment>
<dbReference type="InterPro" id="IPR027470">
    <property type="entry name" value="Cation_efflux_CTD"/>
</dbReference>
<evidence type="ECO:0000256" key="4">
    <source>
        <dbReference type="ARBA" id="ARBA00022692"/>
    </source>
</evidence>
<feature type="region of interest" description="Disordered" evidence="9">
    <location>
        <begin position="1"/>
        <end position="28"/>
    </location>
</feature>
<protein>
    <recommendedName>
        <fullName evidence="14">Cation efflux protein cytoplasmic domain-containing protein</fullName>
    </recommendedName>
</protein>
<evidence type="ECO:0000256" key="8">
    <source>
        <dbReference type="ARBA" id="ARBA00023136"/>
    </source>
</evidence>
<organism evidence="13">
    <name type="scientific">Dunaliella tertiolecta</name>
    <name type="common">Green alga</name>
    <dbReference type="NCBI Taxonomy" id="3047"/>
    <lineage>
        <taxon>Eukaryota</taxon>
        <taxon>Viridiplantae</taxon>
        <taxon>Chlorophyta</taxon>
        <taxon>core chlorophytes</taxon>
        <taxon>Chlorophyceae</taxon>
        <taxon>CS clade</taxon>
        <taxon>Chlamydomonadales</taxon>
        <taxon>Dunaliellaceae</taxon>
        <taxon>Dunaliella</taxon>
    </lineage>
</organism>
<sequence>MTAVAVREEGGDDGELSQPLLPTSTSPGPDVMRAVPGDHHLALRPAISSDCIPHEPCFLQGGEVTSAPQRQIQNKLLAALVLCLIFMALELVGGYFAHSVAILADAAHMMSDAAGFAISLFAAWAVTWRGHSAYSFGFHRAEIIGALLSTLMIWGVTGALVWEAILRILNPEPVNGKLMFIVACAGILCNIAIGLVLGGHHHHGLASHSHEGGCSGHGHSHSHHGHSHAAHAHKRVHAHGGAAHACEDGHSHGHGHESQEGGDHSTHEPAAPATVVSGAAAEAGGSAPGQGAEGAHAAATTGAASAGEGVGMEGQVDVSEGQPPKGKGRKKKGGKSASGQQQQQQQQAAASGAGAEASNGREVAGECHGPCGKGDGEVCAPGEGLDELAQQQERGGGSRHFSSATDEEACSSKPHLHHGHDDEHDHGNEHGHNHAHGHDHEHEHGHGHGHEHGHGHTHENLNMRSALLHVVGDLLQSIGVALAGLLIWYKQDDPRWALADPICTFIFAALVLLTTQGIIKDIIHILMERTPVQHDLAEMYEAMVQIDGVHDVHDLHVWNLSMGLPILSAHVNVDADALADSVLKKLEQFSRKRGIRHSTVQICNPSGFLRTGNEDRV</sequence>
<reference evidence="13" key="1">
    <citation type="submission" date="2021-01" db="EMBL/GenBank/DDBJ databases">
        <authorList>
            <person name="Corre E."/>
            <person name="Pelletier E."/>
            <person name="Niang G."/>
            <person name="Scheremetjew M."/>
            <person name="Finn R."/>
            <person name="Kale V."/>
            <person name="Holt S."/>
            <person name="Cochrane G."/>
            <person name="Meng A."/>
            <person name="Brown T."/>
            <person name="Cohen L."/>
        </authorList>
    </citation>
    <scope>NUCLEOTIDE SEQUENCE</scope>
    <source>
        <strain evidence="13">CCMP1320</strain>
    </source>
</reference>
<keyword evidence="4 10" id="KW-0812">Transmembrane</keyword>
<feature type="compositionally biased region" description="Basic and acidic residues" evidence="9">
    <location>
        <begin position="419"/>
        <end position="458"/>
    </location>
</feature>
<evidence type="ECO:0000256" key="6">
    <source>
        <dbReference type="ARBA" id="ARBA00022989"/>
    </source>
</evidence>
<dbReference type="GO" id="GO:0005385">
    <property type="term" value="F:zinc ion transmembrane transporter activity"/>
    <property type="evidence" value="ECO:0007669"/>
    <property type="project" value="TreeGrafter"/>
</dbReference>
<keyword evidence="8 10" id="KW-0472">Membrane</keyword>
<evidence type="ECO:0000256" key="7">
    <source>
        <dbReference type="ARBA" id="ARBA00023065"/>
    </source>
</evidence>
<dbReference type="PANTHER" id="PTHR11562:SF17">
    <property type="entry name" value="RE54080P-RELATED"/>
    <property type="match status" value="1"/>
</dbReference>
<dbReference type="NCBIfam" id="TIGR01297">
    <property type="entry name" value="CDF"/>
    <property type="match status" value="2"/>
</dbReference>
<evidence type="ECO:0000313" key="13">
    <source>
        <dbReference type="EMBL" id="CAE0487930.1"/>
    </source>
</evidence>
<dbReference type="Gene3D" id="1.20.1510.10">
    <property type="entry name" value="Cation efflux protein transmembrane domain"/>
    <property type="match status" value="2"/>
</dbReference>
<dbReference type="SUPFAM" id="SSF161111">
    <property type="entry name" value="Cation efflux protein transmembrane domain-like"/>
    <property type="match status" value="1"/>
</dbReference>
<feature type="transmembrane region" description="Helical" evidence="10">
    <location>
        <begin position="466"/>
        <end position="489"/>
    </location>
</feature>
<name>A0A7S3QN28_DUNTE</name>
<dbReference type="EMBL" id="HBIP01005892">
    <property type="protein sequence ID" value="CAE0487930.1"/>
    <property type="molecule type" value="Transcribed_RNA"/>
</dbReference>